<dbReference type="Proteomes" id="UP000533429">
    <property type="component" value="Unassembled WGS sequence"/>
</dbReference>
<proteinExistence type="predicted"/>
<organism evidence="6 7">
    <name type="scientific">Photobacterium damselae subsp. damselae</name>
    <name type="common">Listonella damsela</name>
    <dbReference type="NCBI Taxonomy" id="85581"/>
    <lineage>
        <taxon>Bacteria</taxon>
        <taxon>Pseudomonadati</taxon>
        <taxon>Pseudomonadota</taxon>
        <taxon>Gammaproteobacteria</taxon>
        <taxon>Vibrionales</taxon>
        <taxon>Vibrionaceae</taxon>
        <taxon>Photobacterium</taxon>
    </lineage>
</organism>
<dbReference type="PROSITE" id="PS51128">
    <property type="entry name" value="ZF_DKSA_2"/>
    <property type="match status" value="1"/>
</dbReference>
<dbReference type="Gene3D" id="1.20.120.910">
    <property type="entry name" value="DksA, coiled-coil domain"/>
    <property type="match status" value="1"/>
</dbReference>
<keyword evidence="3" id="KW-0862">Zinc</keyword>
<sequence>MTDLFDRAQQLEEMYRDNAIHNHQHRQSREIPDEDEQGRYCLTCGELIQPARLEANPNAVRCVPWQELKERH</sequence>
<feature type="zinc finger region" description="dksA C4-type" evidence="4">
    <location>
        <begin position="41"/>
        <end position="65"/>
    </location>
</feature>
<evidence type="ECO:0000313" key="7">
    <source>
        <dbReference type="Proteomes" id="UP000533429"/>
    </source>
</evidence>
<dbReference type="SUPFAM" id="SSF57716">
    <property type="entry name" value="Glucocorticoid receptor-like (DNA-binding domain)"/>
    <property type="match status" value="1"/>
</dbReference>
<evidence type="ECO:0000256" key="4">
    <source>
        <dbReference type="PROSITE-ProRule" id="PRU00510"/>
    </source>
</evidence>
<evidence type="ECO:0000256" key="3">
    <source>
        <dbReference type="ARBA" id="ARBA00022833"/>
    </source>
</evidence>
<dbReference type="GO" id="GO:0008270">
    <property type="term" value="F:zinc ion binding"/>
    <property type="evidence" value="ECO:0007669"/>
    <property type="project" value="UniProtKB-KW"/>
</dbReference>
<dbReference type="AlphaFoldDB" id="A0A850QX12"/>
<keyword evidence="1" id="KW-0479">Metal-binding</keyword>
<comment type="caution">
    <text evidence="6">The sequence shown here is derived from an EMBL/GenBank/DDBJ whole genome shotgun (WGS) entry which is preliminary data.</text>
</comment>
<dbReference type="InterPro" id="IPR000962">
    <property type="entry name" value="Znf_DskA_TraR"/>
</dbReference>
<dbReference type="EMBL" id="JABXOR010001518">
    <property type="protein sequence ID" value="NVP03172.1"/>
    <property type="molecule type" value="Genomic_DNA"/>
</dbReference>
<feature type="domain" description="Zinc finger DksA/TraR C4-type" evidence="5">
    <location>
        <begin position="39"/>
        <end position="68"/>
    </location>
</feature>
<protein>
    <submittedName>
        <fullName evidence="6">TraR/DksA C4-type zinc finger protein</fullName>
    </submittedName>
</protein>
<evidence type="ECO:0000256" key="1">
    <source>
        <dbReference type="ARBA" id="ARBA00022723"/>
    </source>
</evidence>
<name>A0A850QX12_PHODD</name>
<dbReference type="Pfam" id="PF01258">
    <property type="entry name" value="zf-dskA_traR"/>
    <property type="match status" value="1"/>
</dbReference>
<gene>
    <name evidence="6" type="ORF">HWA77_23480</name>
</gene>
<evidence type="ECO:0000313" key="6">
    <source>
        <dbReference type="EMBL" id="NVP03172.1"/>
    </source>
</evidence>
<keyword evidence="2" id="KW-0863">Zinc-finger</keyword>
<reference evidence="6 7" key="1">
    <citation type="submission" date="2020-06" db="EMBL/GenBank/DDBJ databases">
        <title>Photobacterium damselae subsp. damselae comparative genomics.</title>
        <authorList>
            <person name="Osorio C.R."/>
        </authorList>
    </citation>
    <scope>NUCLEOTIDE SEQUENCE [LARGE SCALE GENOMIC DNA]</scope>
    <source>
        <strain evidence="6 7">TW250/03</strain>
    </source>
</reference>
<accession>A0A850QX12</accession>
<evidence type="ECO:0000259" key="5">
    <source>
        <dbReference type="Pfam" id="PF01258"/>
    </source>
</evidence>
<evidence type="ECO:0000256" key="2">
    <source>
        <dbReference type="ARBA" id="ARBA00022771"/>
    </source>
</evidence>